<protein>
    <recommendedName>
        <fullName evidence="4">Holin</fullName>
    </recommendedName>
</protein>
<keyword evidence="1" id="KW-1133">Transmembrane helix</keyword>
<proteinExistence type="predicted"/>
<dbReference type="RefSeq" id="WP_185934200.1">
    <property type="nucleotide sequence ID" value="NZ_UYIO01000001.1"/>
</dbReference>
<dbReference type="Proteomes" id="UP000269974">
    <property type="component" value="Unassembled WGS sequence"/>
</dbReference>
<comment type="caution">
    <text evidence="2">The sequence shown here is derived from an EMBL/GenBank/DDBJ whole genome shotgun (WGS) entry which is preliminary data.</text>
</comment>
<keyword evidence="1" id="KW-0812">Transmembrane</keyword>
<evidence type="ECO:0000313" key="3">
    <source>
        <dbReference type="Proteomes" id="UP000269974"/>
    </source>
</evidence>
<dbReference type="AlphaFoldDB" id="A0A7Z8Y9V1"/>
<accession>A0A7Z8Y9V1</accession>
<sequence length="90" mass="8961">MDIALTLASVPAVLAVVNLLKSLGLSGKWSALAAVLIAVGISLSVALFGENAVFQACASGLILGLSAAGLYDVGKSARPPATSKHAREVS</sequence>
<evidence type="ECO:0000256" key="1">
    <source>
        <dbReference type="SAM" id="Phobius"/>
    </source>
</evidence>
<feature type="transmembrane region" description="Helical" evidence="1">
    <location>
        <begin position="31"/>
        <end position="48"/>
    </location>
</feature>
<keyword evidence="1" id="KW-0472">Membrane</keyword>
<feature type="transmembrane region" description="Helical" evidence="1">
    <location>
        <begin position="53"/>
        <end position="71"/>
    </location>
</feature>
<organism evidence="2 3">
    <name type="scientific">Actinobaculum suis</name>
    <dbReference type="NCBI Taxonomy" id="1657"/>
    <lineage>
        <taxon>Bacteria</taxon>
        <taxon>Bacillati</taxon>
        <taxon>Actinomycetota</taxon>
        <taxon>Actinomycetes</taxon>
        <taxon>Actinomycetales</taxon>
        <taxon>Actinomycetaceae</taxon>
        <taxon>Actinobaculum</taxon>
    </lineage>
</organism>
<dbReference type="EMBL" id="UYIO01000001">
    <property type="protein sequence ID" value="VDG76905.1"/>
    <property type="molecule type" value="Genomic_DNA"/>
</dbReference>
<evidence type="ECO:0000313" key="2">
    <source>
        <dbReference type="EMBL" id="VDG76905.1"/>
    </source>
</evidence>
<name>A0A7Z8Y9V1_9ACTO</name>
<reference evidence="2 3" key="1">
    <citation type="submission" date="2018-11" db="EMBL/GenBank/DDBJ databases">
        <authorList>
            <consortium name="Pathogen Informatics"/>
        </authorList>
    </citation>
    <scope>NUCLEOTIDE SEQUENCE [LARGE SCALE GENOMIC DNA]</scope>
    <source>
        <strain evidence="2 3">NCTC10327</strain>
    </source>
</reference>
<evidence type="ECO:0008006" key="4">
    <source>
        <dbReference type="Google" id="ProtNLM"/>
    </source>
</evidence>
<gene>
    <name evidence="2" type="ORF">NCTC10327_01539</name>
</gene>